<dbReference type="PANTHER" id="PTHR30055">
    <property type="entry name" value="HTH-TYPE TRANSCRIPTIONAL REGULATOR RUTR"/>
    <property type="match status" value="1"/>
</dbReference>
<evidence type="ECO:0000259" key="6">
    <source>
        <dbReference type="PROSITE" id="PS50977"/>
    </source>
</evidence>
<name>A0ABV6T599_9RHOB</name>
<dbReference type="InterPro" id="IPR036271">
    <property type="entry name" value="Tet_transcr_reg_TetR-rel_C_sf"/>
</dbReference>
<evidence type="ECO:0000256" key="1">
    <source>
        <dbReference type="ARBA" id="ARBA00023015"/>
    </source>
</evidence>
<evidence type="ECO:0000313" key="8">
    <source>
        <dbReference type="Proteomes" id="UP001589920"/>
    </source>
</evidence>
<evidence type="ECO:0000256" key="2">
    <source>
        <dbReference type="ARBA" id="ARBA00023125"/>
    </source>
</evidence>
<evidence type="ECO:0000256" key="3">
    <source>
        <dbReference type="ARBA" id="ARBA00023163"/>
    </source>
</evidence>
<dbReference type="EMBL" id="JBHMQU010000046">
    <property type="protein sequence ID" value="MFC0812430.1"/>
    <property type="molecule type" value="Genomic_DNA"/>
</dbReference>
<reference evidence="7 8" key="1">
    <citation type="submission" date="2024-09" db="EMBL/GenBank/DDBJ databases">
        <authorList>
            <person name="Sun Q."/>
            <person name="Mori K."/>
        </authorList>
    </citation>
    <scope>NUCLEOTIDE SEQUENCE [LARGE SCALE GENOMIC DNA]</scope>
    <source>
        <strain evidence="7 8">KCTC 42086</strain>
    </source>
</reference>
<keyword evidence="1" id="KW-0805">Transcription regulation</keyword>
<dbReference type="Pfam" id="PF00440">
    <property type="entry name" value="TetR_N"/>
    <property type="match status" value="1"/>
</dbReference>
<proteinExistence type="predicted"/>
<gene>
    <name evidence="7" type="ORF">ACFHYO_09930</name>
</gene>
<keyword evidence="8" id="KW-1185">Reference proteome</keyword>
<dbReference type="SUPFAM" id="SSF48498">
    <property type="entry name" value="Tetracyclin repressor-like, C-terminal domain"/>
    <property type="match status" value="1"/>
</dbReference>
<keyword evidence="5" id="KW-0175">Coiled coil</keyword>
<keyword evidence="2 4" id="KW-0238">DNA-binding</keyword>
<keyword evidence="3" id="KW-0804">Transcription</keyword>
<feature type="DNA-binding region" description="H-T-H motif" evidence="4">
    <location>
        <begin position="38"/>
        <end position="57"/>
    </location>
</feature>
<evidence type="ECO:0000256" key="5">
    <source>
        <dbReference type="SAM" id="Coils"/>
    </source>
</evidence>
<dbReference type="InterPro" id="IPR001647">
    <property type="entry name" value="HTH_TetR"/>
</dbReference>
<sequence length="205" mass="22889">MTQLPQRRSRAQMQEETRSRLIEAANDIIAEGGVAAASIRGVCERAGFSQGAFYSNFADKEELLLALLEQQMHAAIREIEDLMARMVGGSLDEDLSLLAARLQELGDQPVPARLTIELYLHARRDPNFAAHLDRLRAAYHTDFARLLDGLAARHGVKWQVPPLHLSQMLHTLWTGYVVQSPNDRPSLADALNIICHATIDFPQDD</sequence>
<dbReference type="PANTHER" id="PTHR30055:SF234">
    <property type="entry name" value="HTH-TYPE TRANSCRIPTIONAL REGULATOR BETI"/>
    <property type="match status" value="1"/>
</dbReference>
<feature type="coiled-coil region" evidence="5">
    <location>
        <begin position="58"/>
        <end position="85"/>
    </location>
</feature>
<evidence type="ECO:0000313" key="7">
    <source>
        <dbReference type="EMBL" id="MFC0812430.1"/>
    </source>
</evidence>
<dbReference type="PRINTS" id="PR00455">
    <property type="entry name" value="HTHTETR"/>
</dbReference>
<dbReference type="Proteomes" id="UP001589920">
    <property type="component" value="Unassembled WGS sequence"/>
</dbReference>
<evidence type="ECO:0000256" key="4">
    <source>
        <dbReference type="PROSITE-ProRule" id="PRU00335"/>
    </source>
</evidence>
<accession>A0ABV6T599</accession>
<organism evidence="7 8">
    <name type="scientific">Paracoccus panacisoli</name>
    <dbReference type="NCBI Taxonomy" id="1510163"/>
    <lineage>
        <taxon>Bacteria</taxon>
        <taxon>Pseudomonadati</taxon>
        <taxon>Pseudomonadota</taxon>
        <taxon>Alphaproteobacteria</taxon>
        <taxon>Rhodobacterales</taxon>
        <taxon>Paracoccaceae</taxon>
        <taxon>Paracoccus</taxon>
    </lineage>
</organism>
<dbReference type="RefSeq" id="WP_052174803.1">
    <property type="nucleotide sequence ID" value="NZ_JBHMQU010000046.1"/>
</dbReference>
<dbReference type="SUPFAM" id="SSF46689">
    <property type="entry name" value="Homeodomain-like"/>
    <property type="match status" value="1"/>
</dbReference>
<dbReference type="InterPro" id="IPR009057">
    <property type="entry name" value="Homeodomain-like_sf"/>
</dbReference>
<protein>
    <submittedName>
        <fullName evidence="7">TetR/AcrR family transcriptional regulator</fullName>
    </submittedName>
</protein>
<dbReference type="PROSITE" id="PS50977">
    <property type="entry name" value="HTH_TETR_2"/>
    <property type="match status" value="1"/>
</dbReference>
<comment type="caution">
    <text evidence="7">The sequence shown here is derived from an EMBL/GenBank/DDBJ whole genome shotgun (WGS) entry which is preliminary data.</text>
</comment>
<feature type="domain" description="HTH tetR-type" evidence="6">
    <location>
        <begin position="15"/>
        <end position="75"/>
    </location>
</feature>
<dbReference type="Gene3D" id="1.10.357.10">
    <property type="entry name" value="Tetracycline Repressor, domain 2"/>
    <property type="match status" value="1"/>
</dbReference>
<dbReference type="InterPro" id="IPR050109">
    <property type="entry name" value="HTH-type_TetR-like_transc_reg"/>
</dbReference>